<dbReference type="PROSITE" id="PS51257">
    <property type="entry name" value="PROKAR_LIPOPROTEIN"/>
    <property type="match status" value="1"/>
</dbReference>
<sequence>MRRLVLALLATLFVLGGCDRSPTTASKPPSTDDLIGTYGYVTKNSGQVMPLLKVTKEGQEYQLFEFSHDHWRRPRTSMLLGGDRTLQEVRPFTRADLERLTHHAVDVEPIGLQTKALALISVPAGWSDGAKEKPFVTKTGYFAMTVVGPVELQRM</sequence>
<reference evidence="2" key="1">
    <citation type="journal article" date="2023" name="Front. Microbiol.">
        <title>Ralstonia chuxiongensis sp. nov., Ralstonia mojiangensis sp. nov., and Ralstonia soli sp. nov., isolated from tobacco fields, are three novel species in the family Burkholderiaceae.</title>
        <authorList>
            <person name="Lu C.H."/>
            <person name="Zhang Y.Y."/>
            <person name="Jiang N."/>
            <person name="Chen W."/>
            <person name="Shao X."/>
            <person name="Zhao Z.M."/>
            <person name="Lu W.L."/>
            <person name="Hu X."/>
            <person name="Xi Y.X."/>
            <person name="Zou S.Y."/>
            <person name="Wei Q.J."/>
            <person name="Lin Z.L."/>
            <person name="Gong L."/>
            <person name="Gai X.T."/>
            <person name="Zhang L.Q."/>
            <person name="Li J.Y."/>
            <person name="Jin Y."/>
            <person name="Xia Z.Y."/>
        </authorList>
    </citation>
    <scope>NUCLEOTIDE SEQUENCE [LARGE SCALE GENOMIC DNA]</scope>
    <source>
        <strain evidence="2">21YRMH01-3</strain>
    </source>
</reference>
<proteinExistence type="predicted"/>
<dbReference type="AlphaFoldDB" id="A0AA41WVF2"/>
<gene>
    <name evidence="1" type="ORF">NKG59_25190</name>
</gene>
<organism evidence="1 2">
    <name type="scientific">Ralstonia chuxiongensis</name>
    <dbReference type="NCBI Taxonomy" id="2957504"/>
    <lineage>
        <taxon>Bacteria</taxon>
        <taxon>Pseudomonadati</taxon>
        <taxon>Pseudomonadota</taxon>
        <taxon>Betaproteobacteria</taxon>
        <taxon>Burkholderiales</taxon>
        <taxon>Burkholderiaceae</taxon>
        <taxon>Ralstonia</taxon>
    </lineage>
</organism>
<evidence type="ECO:0000313" key="2">
    <source>
        <dbReference type="Proteomes" id="UP001162793"/>
    </source>
</evidence>
<comment type="caution">
    <text evidence="1">The sequence shown here is derived from an EMBL/GenBank/DDBJ whole genome shotgun (WGS) entry which is preliminary data.</text>
</comment>
<dbReference type="Proteomes" id="UP001162793">
    <property type="component" value="Unassembled WGS sequence"/>
</dbReference>
<dbReference type="EMBL" id="JAMYWC010000011">
    <property type="protein sequence ID" value="MCP1175676.1"/>
    <property type="molecule type" value="Genomic_DNA"/>
</dbReference>
<evidence type="ECO:0000313" key="1">
    <source>
        <dbReference type="EMBL" id="MCP1175676.1"/>
    </source>
</evidence>
<keyword evidence="2" id="KW-1185">Reference proteome</keyword>
<name>A0AA41WVF2_9RALS</name>
<accession>A0AA41WVF2</accession>
<protein>
    <submittedName>
        <fullName evidence="1">Uncharacterized protein</fullName>
    </submittedName>
</protein>
<dbReference type="RefSeq" id="WP_253542849.1">
    <property type="nucleotide sequence ID" value="NZ_JAMYWC010000011.1"/>
</dbReference>